<proteinExistence type="inferred from homology"/>
<dbReference type="PANTHER" id="PTHR31793:SF27">
    <property type="entry name" value="NOVEL THIOESTERASE SUPERFAMILY DOMAIN AND SAPOSIN A-TYPE DOMAIN CONTAINING PROTEIN (0610012H03RIK)"/>
    <property type="match status" value="1"/>
</dbReference>
<dbReference type="Proteomes" id="UP000188357">
    <property type="component" value="Unassembled WGS sequence"/>
</dbReference>
<dbReference type="STRING" id="1945521.A1232T_02318"/>
<evidence type="ECO:0000256" key="1">
    <source>
        <dbReference type="ARBA" id="ARBA00005953"/>
    </source>
</evidence>
<sequence length="156" mass="17868">MVDSPILPEIKTVIEASPNHPLKDFAVIYRQQVEWGDMDKFGHVNNVIYYTYAQNARIHYNSQLKLFNENTFSVMASSSCQYFKPVTFPDVLWIGVKVKKVGNTSLVHEYTYYSVNLNTIVARGESVLVYLDKETQQKKPIELNKKAAISMLEGID</sequence>
<organism evidence="3 4">
    <name type="scientific">Psychrobacter piechaudii</name>
    <dbReference type="NCBI Taxonomy" id="1945521"/>
    <lineage>
        <taxon>Bacteria</taxon>
        <taxon>Pseudomonadati</taxon>
        <taxon>Pseudomonadota</taxon>
        <taxon>Gammaproteobacteria</taxon>
        <taxon>Moraxellales</taxon>
        <taxon>Moraxellaceae</taxon>
        <taxon>Psychrobacter</taxon>
    </lineage>
</organism>
<dbReference type="AlphaFoldDB" id="A0A1R4GZ89"/>
<keyword evidence="4" id="KW-1185">Reference proteome</keyword>
<accession>A0A1R4GZ89</accession>
<dbReference type="RefSeq" id="WP_077452088.1">
    <property type="nucleotide sequence ID" value="NZ_FUGE01000263.1"/>
</dbReference>
<dbReference type="OrthoDB" id="9799036at2"/>
<name>A0A1R4GZ89_9GAMM</name>
<keyword evidence="2" id="KW-0378">Hydrolase</keyword>
<dbReference type="EMBL" id="FUGE01000263">
    <property type="protein sequence ID" value="SJM73112.1"/>
    <property type="molecule type" value="Genomic_DNA"/>
</dbReference>
<dbReference type="InterPro" id="IPR029069">
    <property type="entry name" value="HotDog_dom_sf"/>
</dbReference>
<dbReference type="PANTHER" id="PTHR31793">
    <property type="entry name" value="4-HYDROXYBENZOYL-COA THIOESTERASE FAMILY MEMBER"/>
    <property type="match status" value="1"/>
</dbReference>
<dbReference type="SUPFAM" id="SSF54637">
    <property type="entry name" value="Thioesterase/thiol ester dehydrase-isomerase"/>
    <property type="match status" value="1"/>
</dbReference>
<dbReference type="InterPro" id="IPR050563">
    <property type="entry name" value="4-hydroxybenzoyl-CoA_TE"/>
</dbReference>
<protein>
    <submittedName>
        <fullName evidence="3">Thioesterase superfamily protein</fullName>
    </submittedName>
</protein>
<dbReference type="GO" id="GO:0047617">
    <property type="term" value="F:fatty acyl-CoA hydrolase activity"/>
    <property type="evidence" value="ECO:0007669"/>
    <property type="project" value="TreeGrafter"/>
</dbReference>
<evidence type="ECO:0000313" key="3">
    <source>
        <dbReference type="EMBL" id="SJM73112.1"/>
    </source>
</evidence>
<evidence type="ECO:0000256" key="2">
    <source>
        <dbReference type="ARBA" id="ARBA00022801"/>
    </source>
</evidence>
<gene>
    <name evidence="3" type="ORF">A1232T_02318</name>
</gene>
<dbReference type="Pfam" id="PF13279">
    <property type="entry name" value="4HBT_2"/>
    <property type="match status" value="1"/>
</dbReference>
<dbReference type="Gene3D" id="3.10.129.10">
    <property type="entry name" value="Hotdog Thioesterase"/>
    <property type="match status" value="1"/>
</dbReference>
<dbReference type="CDD" id="cd00586">
    <property type="entry name" value="4HBT"/>
    <property type="match status" value="1"/>
</dbReference>
<evidence type="ECO:0000313" key="4">
    <source>
        <dbReference type="Proteomes" id="UP000188357"/>
    </source>
</evidence>
<reference evidence="3 4" key="1">
    <citation type="submission" date="2017-02" db="EMBL/GenBank/DDBJ databases">
        <authorList>
            <person name="Peterson S.W."/>
        </authorList>
    </citation>
    <scope>NUCLEOTIDE SEQUENCE [LARGE SCALE GENOMIC DNA]</scope>
    <source>
        <strain evidence="3">Psychrobacter_piechaudii</strain>
    </source>
</reference>
<comment type="similarity">
    <text evidence="1">Belongs to the 4-hydroxybenzoyl-CoA thioesterase family.</text>
</comment>